<protein>
    <submittedName>
        <fullName evidence="2">Uncharacterized protein</fullName>
    </submittedName>
</protein>
<accession>A0A1E3U8U8</accession>
<proteinExistence type="predicted"/>
<name>A0A1E3U8U8_9FIRM</name>
<gene>
    <name evidence="2" type="ORF">BEI59_29815</name>
</gene>
<evidence type="ECO:0000313" key="3">
    <source>
        <dbReference type="Proteomes" id="UP000094271"/>
    </source>
</evidence>
<comment type="caution">
    <text evidence="2">The sequence shown here is derived from an EMBL/GenBank/DDBJ whole genome shotgun (WGS) entry which is preliminary data.</text>
</comment>
<feature type="region of interest" description="Disordered" evidence="1">
    <location>
        <begin position="50"/>
        <end position="97"/>
    </location>
</feature>
<evidence type="ECO:0000313" key="2">
    <source>
        <dbReference type="EMBL" id="ODR43760.1"/>
    </source>
</evidence>
<evidence type="ECO:0000256" key="1">
    <source>
        <dbReference type="SAM" id="MobiDB-lite"/>
    </source>
</evidence>
<dbReference type="Proteomes" id="UP000094271">
    <property type="component" value="Unassembled WGS sequence"/>
</dbReference>
<sequence length="97" mass="10425">MSCPGGTAGVGVWLPGADIPGTPMSPEHPIRQVRLPYGIGLLCVVYKAPGRHTPTPAVPRDRTSRPPSQTPQGDKAEFPRRRERLATEPGGMGWRMG</sequence>
<feature type="region of interest" description="Disordered" evidence="1">
    <location>
        <begin position="1"/>
        <end position="29"/>
    </location>
</feature>
<organism evidence="2 3">
    <name type="scientific">Eisenbergiella tayi</name>
    <dbReference type="NCBI Taxonomy" id="1432052"/>
    <lineage>
        <taxon>Bacteria</taxon>
        <taxon>Bacillati</taxon>
        <taxon>Bacillota</taxon>
        <taxon>Clostridia</taxon>
        <taxon>Lachnospirales</taxon>
        <taxon>Lachnospiraceae</taxon>
        <taxon>Eisenbergiella</taxon>
    </lineage>
</organism>
<dbReference type="AlphaFoldDB" id="A0A1E3U8U8"/>
<dbReference type="EMBL" id="MEHA01000033">
    <property type="protein sequence ID" value="ODR43760.1"/>
    <property type="molecule type" value="Genomic_DNA"/>
</dbReference>
<reference evidence="2 3" key="1">
    <citation type="submission" date="2016-08" db="EMBL/GenBank/DDBJ databases">
        <authorList>
            <person name="Seilhamer J.J."/>
        </authorList>
    </citation>
    <scope>NUCLEOTIDE SEQUENCE [LARGE SCALE GENOMIC DNA]</scope>
    <source>
        <strain evidence="2 3">NML150140-1</strain>
    </source>
</reference>
<feature type="compositionally biased region" description="Basic and acidic residues" evidence="1">
    <location>
        <begin position="74"/>
        <end position="86"/>
    </location>
</feature>